<evidence type="ECO:0000256" key="3">
    <source>
        <dbReference type="PROSITE-ProRule" id="PRU00284"/>
    </source>
</evidence>
<dbReference type="RefSeq" id="WP_243346379.1">
    <property type="nucleotide sequence ID" value="NZ_AP027081.1"/>
</dbReference>
<dbReference type="InterPro" id="IPR003660">
    <property type="entry name" value="HAMP_dom"/>
</dbReference>
<dbReference type="Proteomes" id="UP001228113">
    <property type="component" value="Chromosome"/>
</dbReference>
<gene>
    <name evidence="7" type="primary">mcp34H-4_1</name>
    <name evidence="7" type="ORF">METESE_11790</name>
</gene>
<feature type="domain" description="HAMP" evidence="6">
    <location>
        <begin position="210"/>
        <end position="262"/>
    </location>
</feature>
<dbReference type="InterPro" id="IPR004090">
    <property type="entry name" value="Chemotax_Me-accpt_rcpt"/>
</dbReference>
<feature type="domain" description="Methyl-accepting transducer" evidence="5">
    <location>
        <begin position="274"/>
        <end position="496"/>
    </location>
</feature>
<dbReference type="PRINTS" id="PR00260">
    <property type="entry name" value="CHEMTRNSDUCR"/>
</dbReference>
<evidence type="ECO:0000256" key="4">
    <source>
        <dbReference type="SAM" id="Phobius"/>
    </source>
</evidence>
<dbReference type="InterPro" id="IPR051310">
    <property type="entry name" value="MCP_chemotaxis"/>
</dbReference>
<dbReference type="Gene3D" id="1.10.287.950">
    <property type="entry name" value="Methyl-accepting chemotaxis protein"/>
    <property type="match status" value="1"/>
</dbReference>
<keyword evidence="4" id="KW-0812">Transmembrane</keyword>
<dbReference type="CDD" id="cd06225">
    <property type="entry name" value="HAMP"/>
    <property type="match status" value="1"/>
</dbReference>
<evidence type="ECO:0000313" key="8">
    <source>
        <dbReference type="Proteomes" id="UP001228113"/>
    </source>
</evidence>
<keyword evidence="4" id="KW-0472">Membrane</keyword>
<evidence type="ECO:0000256" key="1">
    <source>
        <dbReference type="ARBA" id="ARBA00022500"/>
    </source>
</evidence>
<feature type="transmembrane region" description="Helical" evidence="4">
    <location>
        <begin position="12"/>
        <end position="36"/>
    </location>
</feature>
<accession>A0AA48KBT8</accession>
<dbReference type="Pfam" id="PF00672">
    <property type="entry name" value="HAMP"/>
    <property type="match status" value="1"/>
</dbReference>
<feature type="transmembrane region" description="Helical" evidence="4">
    <location>
        <begin position="188"/>
        <end position="208"/>
    </location>
</feature>
<dbReference type="GO" id="GO:0007165">
    <property type="term" value="P:signal transduction"/>
    <property type="evidence" value="ECO:0007669"/>
    <property type="project" value="UniProtKB-KW"/>
</dbReference>
<dbReference type="SMART" id="SM00304">
    <property type="entry name" value="HAMP"/>
    <property type="match status" value="1"/>
</dbReference>
<dbReference type="GO" id="GO:0006935">
    <property type="term" value="P:chemotaxis"/>
    <property type="evidence" value="ECO:0007669"/>
    <property type="project" value="UniProtKB-KW"/>
</dbReference>
<keyword evidence="1" id="KW-0145">Chemotaxis</keyword>
<evidence type="ECO:0000259" key="6">
    <source>
        <dbReference type="PROSITE" id="PS50885"/>
    </source>
</evidence>
<dbReference type="EMBL" id="AP027081">
    <property type="protein sequence ID" value="BDU76221.1"/>
    <property type="molecule type" value="Genomic_DNA"/>
</dbReference>
<evidence type="ECO:0000313" key="7">
    <source>
        <dbReference type="EMBL" id="BDU76221.1"/>
    </source>
</evidence>
<dbReference type="Pfam" id="PF00015">
    <property type="entry name" value="MCPsignal"/>
    <property type="match status" value="1"/>
</dbReference>
<sequence>MFKRVSITSRLAWGFGIVLALLFGSVVATLLGLRGLRDAMASVRREGRQAVLAKEAHAGALDAMAYIGAAAAAGDPALAAAYVAKVQEARTGYLARLETLKAEADTAEARDRVLAVEAVIASARQANIEVMGLAQAGKANEAFRLFSAKSCPSIAVWDQRFEELARLRNGAMDASLARFEALAGRSTVLVVTFGLFSIGAAAWLAWVISRSITVPLAGFQGVLAGLAAGDLTVRAAVDAQDELGSLGASMNLTVERLNGTVRSINQEAHQVHALSGELLAGAEETRRATDLVARGSELQRVATERASSAVVQLSASVDQVVQVVRDVGLRAEAARREAEGGVAFGRETAEAMEGIQGATERIVSAVQVIQEIARQTNLLSLNAAIEAAKAGALGKGFAVVAEEVRKLAERSAAAAREIEALTGQTRGIVGLGVEKVEATSAALGRIRDGIDVLARRMEEIGRAAADQASATQDISTQTHDIRATSEQNAAGATQLASNIQETVLHLDALAKIAVRLEKEVAVFRL</sequence>
<reference evidence="7" key="1">
    <citation type="journal article" date="2023" name="Int. J. Syst. Evol. Microbiol.">
        <title>Mesoterricola silvestris gen. nov., sp. nov., Mesoterricola sediminis sp. nov., Geothrix oryzae sp. nov., Geothrix edaphica sp. nov., Geothrix rubra sp. nov., and Geothrix limicola sp. nov., six novel members of Acidobacteriota isolated from soils.</title>
        <authorList>
            <person name="Itoh H."/>
            <person name="Sugisawa Y."/>
            <person name="Mise K."/>
            <person name="Xu Z."/>
            <person name="Kuniyasu M."/>
            <person name="Ushijima N."/>
            <person name="Kawano K."/>
            <person name="Kobayashi E."/>
            <person name="Shiratori Y."/>
            <person name="Masuda Y."/>
            <person name="Senoo K."/>
        </authorList>
    </citation>
    <scope>NUCLEOTIDE SEQUENCE</scope>
    <source>
        <strain evidence="7">W786</strain>
    </source>
</reference>
<name>A0AA48KBT8_9BACT</name>
<evidence type="ECO:0000256" key="2">
    <source>
        <dbReference type="ARBA" id="ARBA00029447"/>
    </source>
</evidence>
<dbReference type="InterPro" id="IPR004089">
    <property type="entry name" value="MCPsignal_dom"/>
</dbReference>
<dbReference type="PROSITE" id="PS50111">
    <property type="entry name" value="CHEMOTAXIS_TRANSDUC_2"/>
    <property type="match status" value="1"/>
</dbReference>
<dbReference type="GO" id="GO:0005886">
    <property type="term" value="C:plasma membrane"/>
    <property type="evidence" value="ECO:0007669"/>
    <property type="project" value="TreeGrafter"/>
</dbReference>
<comment type="similarity">
    <text evidence="2">Belongs to the methyl-accepting chemotaxis (MCP) protein family.</text>
</comment>
<dbReference type="PROSITE" id="PS50885">
    <property type="entry name" value="HAMP"/>
    <property type="match status" value="1"/>
</dbReference>
<dbReference type="GO" id="GO:0004888">
    <property type="term" value="F:transmembrane signaling receptor activity"/>
    <property type="evidence" value="ECO:0007669"/>
    <property type="project" value="InterPro"/>
</dbReference>
<protein>
    <submittedName>
        <fullName evidence="7">Methyl-accepting chemotaxis protein</fullName>
    </submittedName>
</protein>
<organism evidence="7 8">
    <name type="scientific">Mesoterricola sediminis</name>
    <dbReference type="NCBI Taxonomy" id="2927980"/>
    <lineage>
        <taxon>Bacteria</taxon>
        <taxon>Pseudomonadati</taxon>
        <taxon>Acidobacteriota</taxon>
        <taxon>Holophagae</taxon>
        <taxon>Holophagales</taxon>
        <taxon>Holophagaceae</taxon>
        <taxon>Mesoterricola</taxon>
    </lineage>
</organism>
<proteinExistence type="inferred from homology"/>
<dbReference type="PANTHER" id="PTHR43531:SF11">
    <property type="entry name" value="METHYL-ACCEPTING CHEMOTAXIS PROTEIN 3"/>
    <property type="match status" value="1"/>
</dbReference>
<dbReference type="PANTHER" id="PTHR43531">
    <property type="entry name" value="PROTEIN ICFG"/>
    <property type="match status" value="1"/>
</dbReference>
<keyword evidence="3" id="KW-0807">Transducer</keyword>
<keyword evidence="8" id="KW-1185">Reference proteome</keyword>
<dbReference type="AlphaFoldDB" id="A0AA48KBT8"/>
<evidence type="ECO:0000259" key="5">
    <source>
        <dbReference type="PROSITE" id="PS50111"/>
    </source>
</evidence>
<keyword evidence="4" id="KW-1133">Transmembrane helix</keyword>
<dbReference type="KEGG" id="msea:METESE_11790"/>
<dbReference type="SUPFAM" id="SSF58104">
    <property type="entry name" value="Methyl-accepting chemotaxis protein (MCP) signaling domain"/>
    <property type="match status" value="1"/>
</dbReference>
<dbReference type="SMART" id="SM00283">
    <property type="entry name" value="MA"/>
    <property type="match status" value="1"/>
</dbReference>